<organism evidence="2 3">
    <name type="scientific">Rattus norvegicus</name>
    <name type="common">Rat</name>
    <dbReference type="NCBI Taxonomy" id="10116"/>
    <lineage>
        <taxon>Eukaryota</taxon>
        <taxon>Metazoa</taxon>
        <taxon>Chordata</taxon>
        <taxon>Craniata</taxon>
        <taxon>Vertebrata</taxon>
        <taxon>Euteleostomi</taxon>
        <taxon>Mammalia</taxon>
        <taxon>Eutheria</taxon>
        <taxon>Euarchontoglires</taxon>
        <taxon>Glires</taxon>
        <taxon>Rodentia</taxon>
        <taxon>Myomorpha</taxon>
        <taxon>Muroidea</taxon>
        <taxon>Muridae</taxon>
        <taxon>Murinae</taxon>
        <taxon>Rattus</taxon>
    </lineage>
</organism>
<evidence type="ECO:0000256" key="1">
    <source>
        <dbReference type="SAM" id="MobiDB-lite"/>
    </source>
</evidence>
<dbReference type="AlphaFoldDB" id="A6HLZ3"/>
<feature type="compositionally biased region" description="Polar residues" evidence="1">
    <location>
        <begin position="52"/>
        <end position="62"/>
    </location>
</feature>
<gene>
    <name evidence="2" type="ORF">rCG_62984</name>
</gene>
<sequence>MVMTVMMRMVMTVMMRMVMTVMMTMVMTVMMRMVMKTKMALDTRNIWKKESQQPAGKSNQENPSHKPSAFQEGKDTAEDSEDVTTEQPLGKGRSNKGAIRTR</sequence>
<protein>
    <submittedName>
        <fullName evidence="2">RCG62984</fullName>
    </submittedName>
</protein>
<dbReference type="EMBL" id="CH473949">
    <property type="protein sequence ID" value="EDL79044.1"/>
    <property type="molecule type" value="Genomic_DNA"/>
</dbReference>
<name>A6HLZ3_RAT</name>
<dbReference type="Proteomes" id="UP000234681">
    <property type="component" value="Chromosome 3"/>
</dbReference>
<accession>A6HLZ3</accession>
<reference evidence="3" key="1">
    <citation type="submission" date="2005-09" db="EMBL/GenBank/DDBJ databases">
        <authorList>
            <person name="Mural R.J."/>
            <person name="Li P.W."/>
            <person name="Adams M.D."/>
            <person name="Amanatides P.G."/>
            <person name="Baden-Tillson H."/>
            <person name="Barnstead M."/>
            <person name="Chin S.H."/>
            <person name="Dew I."/>
            <person name="Evans C.A."/>
            <person name="Ferriera S."/>
            <person name="Flanigan M."/>
            <person name="Fosler C."/>
            <person name="Glodek A."/>
            <person name="Gu Z."/>
            <person name="Holt R.A."/>
            <person name="Jennings D."/>
            <person name="Kraft C.L."/>
            <person name="Lu F."/>
            <person name="Nguyen T."/>
            <person name="Nusskern D.R."/>
            <person name="Pfannkoch C.M."/>
            <person name="Sitter C."/>
            <person name="Sutton G.G."/>
            <person name="Venter J.C."/>
            <person name="Wang Z."/>
            <person name="Woodage T."/>
            <person name="Zheng X.H."/>
            <person name="Zhong F."/>
        </authorList>
    </citation>
    <scope>NUCLEOTIDE SEQUENCE [LARGE SCALE GENOMIC DNA]</scope>
    <source>
        <strain>BN</strain>
        <strain evidence="3">Sprague-Dawley</strain>
    </source>
</reference>
<feature type="region of interest" description="Disordered" evidence="1">
    <location>
        <begin position="45"/>
        <end position="102"/>
    </location>
</feature>
<evidence type="ECO:0000313" key="3">
    <source>
        <dbReference type="Proteomes" id="UP000234681"/>
    </source>
</evidence>
<proteinExistence type="predicted"/>
<evidence type="ECO:0000313" key="2">
    <source>
        <dbReference type="EMBL" id="EDL79044.1"/>
    </source>
</evidence>